<evidence type="ECO:0000256" key="4">
    <source>
        <dbReference type="ARBA" id="ARBA00022692"/>
    </source>
</evidence>
<dbReference type="InterPro" id="IPR000515">
    <property type="entry name" value="MetI-like"/>
</dbReference>
<dbReference type="PANTHER" id="PTHR43386:SF1">
    <property type="entry name" value="D,D-DIPEPTIDE TRANSPORT SYSTEM PERMEASE PROTEIN DDPC-RELATED"/>
    <property type="match status" value="1"/>
</dbReference>
<evidence type="ECO:0000256" key="7">
    <source>
        <dbReference type="RuleBase" id="RU363032"/>
    </source>
</evidence>
<evidence type="ECO:0000256" key="5">
    <source>
        <dbReference type="ARBA" id="ARBA00022989"/>
    </source>
</evidence>
<evidence type="ECO:0000256" key="6">
    <source>
        <dbReference type="ARBA" id="ARBA00023136"/>
    </source>
</evidence>
<keyword evidence="2 7" id="KW-0813">Transport</keyword>
<feature type="transmembrane region" description="Helical" evidence="7">
    <location>
        <begin position="172"/>
        <end position="190"/>
    </location>
</feature>
<dbReference type="RefSeq" id="WP_112431374.1">
    <property type="nucleotide sequence ID" value="NZ_MCIF01000002.1"/>
</dbReference>
<evidence type="ECO:0000256" key="1">
    <source>
        <dbReference type="ARBA" id="ARBA00004651"/>
    </source>
</evidence>
<dbReference type="InterPro" id="IPR025966">
    <property type="entry name" value="OppC_N"/>
</dbReference>
<reference evidence="9 10" key="1">
    <citation type="submission" date="2016-08" db="EMBL/GenBank/DDBJ databases">
        <title>Analysis of Carbohydrate Active Enzymes in Thermogemmatispora T81 Reveals Carbohydrate Degradation Ability.</title>
        <authorList>
            <person name="Tomazini A."/>
            <person name="Lal S."/>
            <person name="Stott M."/>
            <person name="Henrissat B."/>
            <person name="Polikarpov I."/>
            <person name="Sparling R."/>
            <person name="Levin D.B."/>
        </authorList>
    </citation>
    <scope>NUCLEOTIDE SEQUENCE [LARGE SCALE GENOMIC DNA]</scope>
    <source>
        <strain evidence="9 10">T81</strain>
    </source>
</reference>
<keyword evidence="10" id="KW-1185">Reference proteome</keyword>
<dbReference type="SUPFAM" id="SSF161098">
    <property type="entry name" value="MetI-like"/>
    <property type="match status" value="1"/>
</dbReference>
<dbReference type="EMBL" id="MCIF01000002">
    <property type="protein sequence ID" value="RAQ97188.1"/>
    <property type="molecule type" value="Genomic_DNA"/>
</dbReference>
<feature type="transmembrane region" description="Helical" evidence="7">
    <location>
        <begin position="41"/>
        <end position="61"/>
    </location>
</feature>
<feature type="transmembrane region" description="Helical" evidence="7">
    <location>
        <begin position="105"/>
        <end position="126"/>
    </location>
</feature>
<keyword evidence="3" id="KW-1003">Cell membrane</keyword>
<comment type="subcellular location">
    <subcellularLocation>
        <location evidence="1 7">Cell membrane</location>
        <topology evidence="1 7">Multi-pass membrane protein</topology>
    </subcellularLocation>
</comment>
<proteinExistence type="inferred from homology"/>
<feature type="transmembrane region" description="Helical" evidence="7">
    <location>
        <begin position="278"/>
        <end position="302"/>
    </location>
</feature>
<evidence type="ECO:0000313" key="9">
    <source>
        <dbReference type="EMBL" id="RAQ97188.1"/>
    </source>
</evidence>
<dbReference type="OrthoDB" id="9789244at2"/>
<feature type="transmembrane region" description="Helical" evidence="7">
    <location>
        <begin position="217"/>
        <end position="241"/>
    </location>
</feature>
<evidence type="ECO:0000256" key="3">
    <source>
        <dbReference type="ARBA" id="ARBA00022475"/>
    </source>
</evidence>
<dbReference type="GO" id="GO:0005886">
    <property type="term" value="C:plasma membrane"/>
    <property type="evidence" value="ECO:0007669"/>
    <property type="project" value="UniProtKB-SubCell"/>
</dbReference>
<dbReference type="Proteomes" id="UP000248706">
    <property type="component" value="Unassembled WGS sequence"/>
</dbReference>
<feature type="transmembrane region" description="Helical" evidence="7">
    <location>
        <begin position="138"/>
        <end position="160"/>
    </location>
</feature>
<dbReference type="Pfam" id="PF12911">
    <property type="entry name" value="OppC_N"/>
    <property type="match status" value="1"/>
</dbReference>
<accession>A0A328VGX1</accession>
<comment type="similarity">
    <text evidence="7">Belongs to the binding-protein-dependent transport system permease family.</text>
</comment>
<organism evidence="9 10">
    <name type="scientific">Thermogemmatispora tikiterensis</name>
    <dbReference type="NCBI Taxonomy" id="1825093"/>
    <lineage>
        <taxon>Bacteria</taxon>
        <taxon>Bacillati</taxon>
        <taxon>Chloroflexota</taxon>
        <taxon>Ktedonobacteria</taxon>
        <taxon>Thermogemmatisporales</taxon>
        <taxon>Thermogemmatisporaceae</taxon>
        <taxon>Thermogemmatispora</taxon>
    </lineage>
</organism>
<evidence type="ECO:0000259" key="8">
    <source>
        <dbReference type="PROSITE" id="PS50928"/>
    </source>
</evidence>
<keyword evidence="4 7" id="KW-0812">Transmembrane</keyword>
<dbReference type="InterPro" id="IPR050366">
    <property type="entry name" value="BP-dependent_transpt_permease"/>
</dbReference>
<feature type="domain" description="ABC transmembrane type-1" evidence="8">
    <location>
        <begin position="103"/>
        <end position="299"/>
    </location>
</feature>
<evidence type="ECO:0000256" key="2">
    <source>
        <dbReference type="ARBA" id="ARBA00022448"/>
    </source>
</evidence>
<comment type="caution">
    <text evidence="9">The sequence shown here is derived from an EMBL/GenBank/DDBJ whole genome shotgun (WGS) entry which is preliminary data.</text>
</comment>
<dbReference type="AlphaFoldDB" id="A0A328VGX1"/>
<dbReference type="PANTHER" id="PTHR43386">
    <property type="entry name" value="OLIGOPEPTIDE TRANSPORT SYSTEM PERMEASE PROTEIN APPC"/>
    <property type="match status" value="1"/>
</dbReference>
<dbReference type="PROSITE" id="PS50928">
    <property type="entry name" value="ABC_TM1"/>
    <property type="match status" value="1"/>
</dbReference>
<gene>
    <name evidence="9" type="ORF">A4R35_16740</name>
</gene>
<name>A0A328VGX1_9CHLR</name>
<dbReference type="InterPro" id="IPR035906">
    <property type="entry name" value="MetI-like_sf"/>
</dbReference>
<protein>
    <recommendedName>
        <fullName evidence="8">ABC transmembrane type-1 domain-containing protein</fullName>
    </recommendedName>
</protein>
<dbReference type="GO" id="GO:0071916">
    <property type="term" value="F:dipeptide transmembrane transporter activity"/>
    <property type="evidence" value="ECO:0007669"/>
    <property type="project" value="TreeGrafter"/>
</dbReference>
<keyword evidence="5 7" id="KW-1133">Transmembrane helix</keyword>
<dbReference type="Pfam" id="PF00528">
    <property type="entry name" value="BPD_transp_1"/>
    <property type="match status" value="1"/>
</dbReference>
<sequence>MQVTNLGESPVDTAALIEQADQRHRGPFLNALRLLYRNPKIAAGLGILLLFVLMALAAPLLTPYPPDGPQSQVAQGAQPPSPEHILGTTSLGQDMFSQIAYGARVSLLIGFVAATGSTLLQVIFGLSSAYFGGLIDEALSLLINVFLVLPGLPLAIVLASLANASGVGKNEFVIAMVLLFTSWAYGARVLRSQTLSLKEREFVTAARSMGEVTWRTIFLEILPNEIALVASTYVGTFVYALGAEVALEFLGLGDVSHASWGSILFWAQLNGALITGQWWLFVPAGVCVALVCGALTLVNFGIDELANPSLRQAMPRKLRKLLKTRAVVA</sequence>
<dbReference type="CDD" id="cd06261">
    <property type="entry name" value="TM_PBP2"/>
    <property type="match status" value="1"/>
</dbReference>
<evidence type="ECO:0000313" key="10">
    <source>
        <dbReference type="Proteomes" id="UP000248706"/>
    </source>
</evidence>
<keyword evidence="6 7" id="KW-0472">Membrane</keyword>
<dbReference type="Gene3D" id="1.10.3720.10">
    <property type="entry name" value="MetI-like"/>
    <property type="match status" value="1"/>
</dbReference>